<dbReference type="PANTHER" id="PTHR34655:SF2">
    <property type="entry name" value="PEROXIREDOXIN FAMILY PROTEIN"/>
    <property type="match status" value="1"/>
</dbReference>
<dbReference type="Gene3D" id="3.40.1260.10">
    <property type="entry name" value="DsrEFH-like"/>
    <property type="match status" value="1"/>
</dbReference>
<protein>
    <submittedName>
        <fullName evidence="1">Peroxiredoxin</fullName>
    </submittedName>
</protein>
<name>A0A455T181_9CHLR</name>
<sequence>MANRMSLIVFSGTADKLMAVATLTSGAVAMGLEVELFLTTWGLQAFRKGAAEANVSVSKDAGDLGPVLLEQMHKKQVPGWLETLQQARELGQVHVYACAMTLELLDMKLEDLEPIVEEVVGVASFIERASESRITLFI</sequence>
<gene>
    <name evidence="1" type="ORF">KTA_03840</name>
</gene>
<accession>A0A455T181</accession>
<dbReference type="EMBL" id="AP019377">
    <property type="protein sequence ID" value="BBH92185.1"/>
    <property type="molecule type" value="Genomic_DNA"/>
</dbReference>
<dbReference type="PANTHER" id="PTHR34655">
    <property type="entry name" value="CONSERVED WITHIN P. AEROPHILUM"/>
    <property type="match status" value="1"/>
</dbReference>
<dbReference type="AlphaFoldDB" id="A0A455T181"/>
<organism evidence="1">
    <name type="scientific">Thermogemmatispora argillosa</name>
    <dbReference type="NCBI Taxonomy" id="2045280"/>
    <lineage>
        <taxon>Bacteria</taxon>
        <taxon>Bacillati</taxon>
        <taxon>Chloroflexota</taxon>
        <taxon>Ktedonobacteria</taxon>
        <taxon>Thermogemmatisporales</taxon>
        <taxon>Thermogemmatisporaceae</taxon>
        <taxon>Thermogemmatispora</taxon>
    </lineage>
</organism>
<dbReference type="Pfam" id="PF13686">
    <property type="entry name" value="DrsE_2"/>
    <property type="match status" value="2"/>
</dbReference>
<proteinExistence type="predicted"/>
<dbReference type="InterPro" id="IPR032836">
    <property type="entry name" value="DsrE2-like"/>
</dbReference>
<reference evidence="1" key="1">
    <citation type="submission" date="2018-12" db="EMBL/GenBank/DDBJ databases">
        <title>Novel natural products biosynthetic potential of the class Ktedonobacteria.</title>
        <authorList>
            <person name="Zheng Y."/>
            <person name="Saitou A."/>
            <person name="Wang C.M."/>
            <person name="Toyoda A."/>
            <person name="Minakuchi Y."/>
            <person name="Sekiguchi Y."/>
            <person name="Ueda K."/>
            <person name="Takano H."/>
            <person name="Sakai Y."/>
            <person name="Yokota A."/>
            <person name="Yabe S."/>
        </authorList>
    </citation>
    <scope>NUCLEOTIDE SEQUENCE</scope>
    <source>
        <strain evidence="1">A3-2</strain>
    </source>
</reference>
<dbReference type="SUPFAM" id="SSF75169">
    <property type="entry name" value="DsrEFH-like"/>
    <property type="match status" value="1"/>
</dbReference>
<dbReference type="InterPro" id="IPR027396">
    <property type="entry name" value="DsrEFH-like"/>
</dbReference>
<evidence type="ECO:0000313" key="1">
    <source>
        <dbReference type="EMBL" id="BBH92185.1"/>
    </source>
</evidence>